<evidence type="ECO:0000256" key="1">
    <source>
        <dbReference type="ARBA" id="ARBA00022730"/>
    </source>
</evidence>
<dbReference type="GO" id="GO:0022625">
    <property type="term" value="C:cytosolic large ribosomal subunit"/>
    <property type="evidence" value="ECO:0007669"/>
    <property type="project" value="TreeGrafter"/>
</dbReference>
<feature type="compositionally biased region" description="Low complexity" evidence="6">
    <location>
        <begin position="201"/>
        <end position="218"/>
    </location>
</feature>
<evidence type="ECO:0000313" key="9">
    <source>
        <dbReference type="EMBL" id="OGK52675.1"/>
    </source>
</evidence>
<evidence type="ECO:0000259" key="7">
    <source>
        <dbReference type="Pfam" id="PF01386"/>
    </source>
</evidence>
<protein>
    <recommendedName>
        <fullName evidence="5">Large ribosomal subunit protein bL25</fullName>
    </recommendedName>
    <alternativeName>
        <fullName evidence="5">General stress protein CTC</fullName>
    </alternativeName>
</protein>
<dbReference type="PANTHER" id="PTHR33284">
    <property type="entry name" value="RIBOSOMAL PROTEIN L25/GLN-TRNA SYNTHETASE, ANTI-CODON-BINDING DOMAIN-CONTAINING PROTEIN"/>
    <property type="match status" value="1"/>
</dbReference>
<evidence type="ECO:0000256" key="5">
    <source>
        <dbReference type="HAMAP-Rule" id="MF_01334"/>
    </source>
</evidence>
<evidence type="ECO:0000256" key="3">
    <source>
        <dbReference type="ARBA" id="ARBA00022980"/>
    </source>
</evidence>
<evidence type="ECO:0000256" key="4">
    <source>
        <dbReference type="ARBA" id="ARBA00023274"/>
    </source>
</evidence>
<evidence type="ECO:0000256" key="2">
    <source>
        <dbReference type="ARBA" id="ARBA00022884"/>
    </source>
</evidence>
<dbReference type="AlphaFoldDB" id="A0A1F7JAQ3"/>
<proteinExistence type="inferred from homology"/>
<dbReference type="InterPro" id="IPR011035">
    <property type="entry name" value="Ribosomal_bL25/Gln-tRNA_synth"/>
</dbReference>
<keyword evidence="2 5" id="KW-0694">RNA-binding</keyword>
<dbReference type="Proteomes" id="UP000178857">
    <property type="component" value="Unassembled WGS sequence"/>
</dbReference>
<comment type="similarity">
    <text evidence="5">Belongs to the bacterial ribosomal protein bL25 family. CTC subfamily.</text>
</comment>
<feature type="domain" description="Large ribosomal subunit protein bL25 L25" evidence="7">
    <location>
        <begin position="6"/>
        <end position="91"/>
    </location>
</feature>
<evidence type="ECO:0000259" key="8">
    <source>
        <dbReference type="Pfam" id="PF14693"/>
    </source>
</evidence>
<dbReference type="GO" id="GO:0008097">
    <property type="term" value="F:5S rRNA binding"/>
    <property type="evidence" value="ECO:0007669"/>
    <property type="project" value="InterPro"/>
</dbReference>
<dbReference type="EMBL" id="MGAT01000017">
    <property type="protein sequence ID" value="OGK52675.1"/>
    <property type="molecule type" value="Genomic_DNA"/>
</dbReference>
<dbReference type="InterPro" id="IPR020930">
    <property type="entry name" value="Ribosomal_uL5_bac-type"/>
</dbReference>
<comment type="subunit">
    <text evidence="5">Part of the 50S ribosomal subunit; part of the 5S rRNA/L5/L18/L25 subcomplex. Contacts the 5S rRNA. Binds to the 5S rRNA independently of L5 and L18.</text>
</comment>
<dbReference type="STRING" id="1802069.A2970_01490"/>
<dbReference type="Gene3D" id="2.170.120.20">
    <property type="entry name" value="Ribosomal protein L25, beta domain"/>
    <property type="match status" value="1"/>
</dbReference>
<name>A0A1F7JAQ3_9BACT</name>
<dbReference type="PANTHER" id="PTHR33284:SF1">
    <property type="entry name" value="RIBOSOMAL PROTEIN L25_GLN-TRNA SYNTHETASE, ANTI-CODON-BINDING DOMAIN-CONTAINING PROTEIN"/>
    <property type="match status" value="1"/>
</dbReference>
<dbReference type="InterPro" id="IPR001021">
    <property type="entry name" value="Ribosomal_bL25_long"/>
</dbReference>
<sequence>MKKLTLKVNTRDVLGKKVKKLRREGLLPANIYGTDFKSTSVTANLKDFSHVYKTARETGVVRLDLDKKEIPVLIKSVQRHPVSDLILHVDFRKIDLTQKIQTEVPVAVVGASEAVAVKGGVLLVQSNTLTVEALPSDIPPKIEVDISVIKEIGGEIKVQDLKKSDKYEFKTVPDKVVVSVVAHKEESVTPDTVSAQPEVITEAPVEGEAVEGEAAPTEEAAEKPTAKPGEVPKAPPSEKKASPPPPPAKK</sequence>
<gene>
    <name evidence="5" type="primary">rplY</name>
    <name evidence="5" type="synonym">ctc</name>
    <name evidence="9" type="ORF">A2970_01490</name>
</gene>
<evidence type="ECO:0000256" key="6">
    <source>
        <dbReference type="SAM" id="MobiDB-lite"/>
    </source>
</evidence>
<dbReference type="InterPro" id="IPR029751">
    <property type="entry name" value="Ribosomal_L25_dom"/>
</dbReference>
<comment type="caution">
    <text evidence="9">The sequence shown here is derived from an EMBL/GenBank/DDBJ whole genome shotgun (WGS) entry which is preliminary data.</text>
</comment>
<keyword evidence="4 5" id="KW-0687">Ribonucleoprotein</keyword>
<reference evidence="9 10" key="1">
    <citation type="journal article" date="2016" name="Nat. Commun.">
        <title>Thousands of microbial genomes shed light on interconnected biogeochemical processes in an aquifer system.</title>
        <authorList>
            <person name="Anantharaman K."/>
            <person name="Brown C.T."/>
            <person name="Hug L.A."/>
            <person name="Sharon I."/>
            <person name="Castelle C.J."/>
            <person name="Probst A.J."/>
            <person name="Thomas B.C."/>
            <person name="Singh A."/>
            <person name="Wilkins M.J."/>
            <person name="Karaoz U."/>
            <person name="Brodie E.L."/>
            <person name="Williams K.H."/>
            <person name="Hubbard S.S."/>
            <person name="Banfield J.F."/>
        </authorList>
    </citation>
    <scope>NUCLEOTIDE SEQUENCE [LARGE SCALE GENOMIC DNA]</scope>
</reference>
<dbReference type="InterPro" id="IPR037121">
    <property type="entry name" value="Ribosomal_bL25_C"/>
</dbReference>
<keyword evidence="3 5" id="KW-0689">Ribosomal protein</keyword>
<feature type="domain" description="Large ribosomal subunit protein bL25 beta" evidence="8">
    <location>
        <begin position="99"/>
        <end position="183"/>
    </location>
</feature>
<dbReference type="InterPro" id="IPR020057">
    <property type="entry name" value="Ribosomal_bL25_b-dom"/>
</dbReference>
<dbReference type="SUPFAM" id="SSF50715">
    <property type="entry name" value="Ribosomal protein L25-like"/>
    <property type="match status" value="1"/>
</dbReference>
<organism evidence="9 10">
    <name type="scientific">Candidatus Roizmanbacteria bacterium RIFCSPLOWO2_01_FULL_44_13</name>
    <dbReference type="NCBI Taxonomy" id="1802069"/>
    <lineage>
        <taxon>Bacteria</taxon>
        <taxon>Candidatus Roizmaniibacteriota</taxon>
    </lineage>
</organism>
<dbReference type="CDD" id="cd00495">
    <property type="entry name" value="Ribosomal_L25_TL5_CTC"/>
    <property type="match status" value="1"/>
</dbReference>
<feature type="region of interest" description="Disordered" evidence="6">
    <location>
        <begin position="186"/>
        <end position="250"/>
    </location>
</feature>
<accession>A0A1F7JAQ3</accession>
<dbReference type="NCBIfam" id="TIGR00731">
    <property type="entry name" value="bL25_bact_ctc"/>
    <property type="match status" value="1"/>
</dbReference>
<keyword evidence="1 5" id="KW-0699">rRNA-binding</keyword>
<dbReference type="InterPro" id="IPR020056">
    <property type="entry name" value="Rbsml_bL25/Gln-tRNA_synth_N"/>
</dbReference>
<dbReference type="HAMAP" id="MF_01334">
    <property type="entry name" value="Ribosomal_bL25_CTC"/>
    <property type="match status" value="1"/>
</dbReference>
<dbReference type="GO" id="GO:0003735">
    <property type="term" value="F:structural constituent of ribosome"/>
    <property type="evidence" value="ECO:0007669"/>
    <property type="project" value="InterPro"/>
</dbReference>
<dbReference type="Gene3D" id="2.40.240.10">
    <property type="entry name" value="Ribosomal Protein L25, Chain P"/>
    <property type="match status" value="1"/>
</dbReference>
<comment type="function">
    <text evidence="5">This is one of the proteins that binds to the 5S RNA in the ribosome where it forms part of the central protuberance.</text>
</comment>
<dbReference type="Pfam" id="PF01386">
    <property type="entry name" value="Ribosomal_L25p"/>
    <property type="match status" value="1"/>
</dbReference>
<dbReference type="Pfam" id="PF14693">
    <property type="entry name" value="Ribosomal_TL5_C"/>
    <property type="match status" value="1"/>
</dbReference>
<evidence type="ECO:0000313" key="10">
    <source>
        <dbReference type="Proteomes" id="UP000178857"/>
    </source>
</evidence>
<dbReference type="GO" id="GO:0006412">
    <property type="term" value="P:translation"/>
    <property type="evidence" value="ECO:0007669"/>
    <property type="project" value="UniProtKB-UniRule"/>
</dbReference>